<name>A0A6P5K4K3_PHACI</name>
<evidence type="ECO:0000256" key="1">
    <source>
        <dbReference type="SAM" id="MobiDB-lite"/>
    </source>
</evidence>
<dbReference type="InParanoid" id="A0A6P5K4K3"/>
<dbReference type="AlphaFoldDB" id="A0A6P5K4K3"/>
<feature type="region of interest" description="Disordered" evidence="1">
    <location>
        <begin position="1"/>
        <end position="73"/>
    </location>
</feature>
<evidence type="ECO:0000313" key="2">
    <source>
        <dbReference type="Proteomes" id="UP000515140"/>
    </source>
</evidence>
<feature type="region of interest" description="Disordered" evidence="1">
    <location>
        <begin position="141"/>
        <end position="161"/>
    </location>
</feature>
<accession>A0A6P5K4K3</accession>
<organism evidence="2 3">
    <name type="scientific">Phascolarctos cinereus</name>
    <name type="common">Koala</name>
    <dbReference type="NCBI Taxonomy" id="38626"/>
    <lineage>
        <taxon>Eukaryota</taxon>
        <taxon>Metazoa</taxon>
        <taxon>Chordata</taxon>
        <taxon>Craniata</taxon>
        <taxon>Vertebrata</taxon>
        <taxon>Euteleostomi</taxon>
        <taxon>Mammalia</taxon>
        <taxon>Metatheria</taxon>
        <taxon>Diprotodontia</taxon>
        <taxon>Phascolarctidae</taxon>
        <taxon>Phascolarctos</taxon>
    </lineage>
</organism>
<dbReference type="Proteomes" id="UP000515140">
    <property type="component" value="Unplaced"/>
</dbReference>
<sequence>MGHGAAVPAAGRWVAGPPRLWTVSGLGGGGGGGGNSSSSGASSSRISGSSGRSSGRPAPARAPRGCRRPELGWTSGHAPLPRLCMHLPYFCQEEPGVAGKRGAVGRSRRPGAFEMSVPEPGPAAAAAAAAAFMMLLVDGDRDGDGVGDREQSESQPGPLHSGAQELALFLTPEPGAEVKEVEATIEDMLLRLEEFCGLTDMIRNDTSQILDENIPLVKAKVMEMSGIYTKVDKLEAFVKMVGHHVSFLEAQVLQAEKDYGTFPHTIRKWLQSTSLPAFGNKQPTPIPQMYELPTLYRTEDYFPMDMPGTKYPTP</sequence>
<gene>
    <name evidence="3" type="primary">BCAS4</name>
</gene>
<dbReference type="KEGG" id="pcw:110206710"/>
<dbReference type="PANTHER" id="PTHR16230:SF5">
    <property type="entry name" value="BREAST CARCINOMA-AMPLIFIED SEQUENCE 4"/>
    <property type="match status" value="1"/>
</dbReference>
<proteinExistence type="predicted"/>
<dbReference type="InterPro" id="IPR024857">
    <property type="entry name" value="Cappuccino"/>
</dbReference>
<feature type="compositionally biased region" description="Basic and acidic residues" evidence="1">
    <location>
        <begin position="141"/>
        <end position="152"/>
    </location>
</feature>
<dbReference type="GeneID" id="110206710"/>
<evidence type="ECO:0000313" key="3">
    <source>
        <dbReference type="RefSeq" id="XP_020839934.1"/>
    </source>
</evidence>
<reference evidence="3" key="1">
    <citation type="submission" date="2025-08" db="UniProtKB">
        <authorList>
            <consortium name="RefSeq"/>
        </authorList>
    </citation>
    <scope>IDENTIFICATION</scope>
    <source>
        <tissue evidence="3">Spleen</tissue>
    </source>
</reference>
<dbReference type="GO" id="GO:0031083">
    <property type="term" value="C:BLOC-1 complex"/>
    <property type="evidence" value="ECO:0007669"/>
    <property type="project" value="TreeGrafter"/>
</dbReference>
<dbReference type="RefSeq" id="XP_020839934.1">
    <property type="nucleotide sequence ID" value="XM_020984275.1"/>
</dbReference>
<dbReference type="PANTHER" id="PTHR16230">
    <property type="entry name" value="CAPPUCCINO"/>
    <property type="match status" value="1"/>
</dbReference>
<keyword evidence="2" id="KW-1185">Reference proteome</keyword>
<feature type="compositionally biased region" description="Gly residues" evidence="1">
    <location>
        <begin position="25"/>
        <end position="35"/>
    </location>
</feature>
<protein>
    <submittedName>
        <fullName evidence="3">Breast carcinoma-amplified sequence 4</fullName>
    </submittedName>
</protein>
<dbReference type="CTD" id="55653"/>
<feature type="compositionally biased region" description="Low complexity" evidence="1">
    <location>
        <begin position="36"/>
        <end position="63"/>
    </location>
</feature>